<feature type="chain" id="PRO_5045448477" evidence="3">
    <location>
        <begin position="23"/>
        <end position="528"/>
    </location>
</feature>
<dbReference type="PANTHER" id="PTHR42693:SF53">
    <property type="entry name" value="ENDO-4-O-SULFATASE"/>
    <property type="match status" value="1"/>
</dbReference>
<evidence type="ECO:0000259" key="4">
    <source>
        <dbReference type="Pfam" id="PF00884"/>
    </source>
</evidence>
<keyword evidence="6" id="KW-1185">Reference proteome</keyword>
<organism evidence="5 6">
    <name type="scientific">Sphingobacterium hotanense</name>
    <dbReference type="NCBI Taxonomy" id="649196"/>
    <lineage>
        <taxon>Bacteria</taxon>
        <taxon>Pseudomonadati</taxon>
        <taxon>Bacteroidota</taxon>
        <taxon>Sphingobacteriia</taxon>
        <taxon>Sphingobacteriales</taxon>
        <taxon>Sphingobacteriaceae</taxon>
        <taxon>Sphingobacterium</taxon>
    </lineage>
</organism>
<dbReference type="RefSeq" id="WP_286651490.1">
    <property type="nucleotide sequence ID" value="NZ_JACAGK010000030.1"/>
</dbReference>
<dbReference type="PANTHER" id="PTHR42693">
    <property type="entry name" value="ARYLSULFATASE FAMILY MEMBER"/>
    <property type="match status" value="1"/>
</dbReference>
<feature type="domain" description="Sulfatase N-terminal" evidence="4">
    <location>
        <begin position="26"/>
        <end position="421"/>
    </location>
</feature>
<reference evidence="5" key="1">
    <citation type="submission" date="2020-06" db="EMBL/GenBank/DDBJ databases">
        <authorList>
            <person name="Dong N."/>
        </authorList>
    </citation>
    <scope>NUCLEOTIDE SEQUENCE</scope>
    <source>
        <strain evidence="5">R1692</strain>
    </source>
</reference>
<evidence type="ECO:0000313" key="6">
    <source>
        <dbReference type="Proteomes" id="UP001170954"/>
    </source>
</evidence>
<dbReference type="CDD" id="cd16025">
    <property type="entry name" value="PAS_like"/>
    <property type="match status" value="1"/>
</dbReference>
<dbReference type="Proteomes" id="UP001170954">
    <property type="component" value="Unassembled WGS sequence"/>
</dbReference>
<name>A0ABT7NNJ7_9SPHI</name>
<evidence type="ECO:0000256" key="3">
    <source>
        <dbReference type="SAM" id="SignalP"/>
    </source>
</evidence>
<dbReference type="Pfam" id="PF00884">
    <property type="entry name" value="Sulfatase"/>
    <property type="match status" value="1"/>
</dbReference>
<evidence type="ECO:0000256" key="2">
    <source>
        <dbReference type="ARBA" id="ARBA00022801"/>
    </source>
</evidence>
<comment type="caution">
    <text evidence="5">The sequence shown here is derived from an EMBL/GenBank/DDBJ whole genome shotgun (WGS) entry which is preliminary data.</text>
</comment>
<dbReference type="InterPro" id="IPR000917">
    <property type="entry name" value="Sulfatase_N"/>
</dbReference>
<keyword evidence="2" id="KW-0378">Hydrolase</keyword>
<comment type="similarity">
    <text evidence="1">Belongs to the sulfatase family.</text>
</comment>
<dbReference type="InterPro" id="IPR017850">
    <property type="entry name" value="Alkaline_phosphatase_core_sf"/>
</dbReference>
<evidence type="ECO:0000256" key="1">
    <source>
        <dbReference type="ARBA" id="ARBA00008779"/>
    </source>
</evidence>
<accession>A0ABT7NNJ7</accession>
<evidence type="ECO:0000313" key="5">
    <source>
        <dbReference type="EMBL" id="MDM1048824.1"/>
    </source>
</evidence>
<dbReference type="Gene3D" id="3.40.720.10">
    <property type="entry name" value="Alkaline Phosphatase, subunit A"/>
    <property type="match status" value="1"/>
</dbReference>
<dbReference type="Gene3D" id="3.30.1120.10">
    <property type="match status" value="1"/>
</dbReference>
<keyword evidence="3" id="KW-0732">Signal</keyword>
<protein>
    <submittedName>
        <fullName evidence="5">Arylsulfatase</fullName>
    </submittedName>
</protein>
<dbReference type="SUPFAM" id="SSF53649">
    <property type="entry name" value="Alkaline phosphatase-like"/>
    <property type="match status" value="1"/>
</dbReference>
<gene>
    <name evidence="5" type="ORF">HX018_11325</name>
</gene>
<sequence length="528" mass="60515">MKKITHIVGAAIAIFFAAATQAQQRPNIIVILVDDMGYSDLGCFGSEIQTPHLDSLAKEGTIMTNFYNAARCCPSRASLLTGRYPHQAGIGDMMNKRPFPAYQGFLNRESITLAELLKTAGYGTYMTGKWHVGQDSINWPLERGFDRYYGLIDGANSYFANRPYRKNQKLSIVLDREKVEVPANYYSTDAYTWRMIDFLETHLVEKEDQPFFAYMAYQTPHWPLHARPEEILKYKGKYMEGWETIRQRRFDRQKELGVIPSSASLPESDEDIPGWDKLTWAEKVQWDERMAVYAAMLDRLDQQVGRLVDFLKAKKQLNHTIILFLSDNGASHETIDHDGFTEEIQLANNFPASHPESFTAYGKMGAAVSNTPYRSYKHWVYEGGNSTSFIAFGPNHIPKGAIVETPAHLVDIMPSLQQWAKANYPKRHHNQQIGEMEGTALAALWNNSGVEERAICFEHEGNKAIRKGRWKLVQAYPDKNWQLYDLQTDRAERIDLSSKYPKEVQSLLKEYLAWEKRVGVIPYEQLSK</sequence>
<reference evidence="5" key="2">
    <citation type="journal article" date="2022" name="Sci. Total Environ.">
        <title>Prevalence, transmission, and molecular epidemiology of tet(X)-positive bacteria among humans, animals, and environmental niches in China: An epidemiological, and genomic-based study.</title>
        <authorList>
            <person name="Dong N."/>
            <person name="Zeng Y."/>
            <person name="Cai C."/>
            <person name="Sun C."/>
            <person name="Lu J."/>
            <person name="Liu C."/>
            <person name="Zhou H."/>
            <person name="Sun Q."/>
            <person name="Shu L."/>
            <person name="Wang H."/>
            <person name="Wang Y."/>
            <person name="Wang S."/>
            <person name="Wu C."/>
            <person name="Chan E.W."/>
            <person name="Chen G."/>
            <person name="Shen Z."/>
            <person name="Chen S."/>
            <person name="Zhang R."/>
        </authorList>
    </citation>
    <scope>NUCLEOTIDE SEQUENCE</scope>
    <source>
        <strain evidence="5">R1692</strain>
    </source>
</reference>
<feature type="signal peptide" evidence="3">
    <location>
        <begin position="1"/>
        <end position="22"/>
    </location>
</feature>
<dbReference type="EMBL" id="JACAGK010000030">
    <property type="protein sequence ID" value="MDM1048824.1"/>
    <property type="molecule type" value="Genomic_DNA"/>
</dbReference>
<proteinExistence type="inferred from homology"/>
<dbReference type="InterPro" id="IPR050738">
    <property type="entry name" value="Sulfatase"/>
</dbReference>